<feature type="non-terminal residue" evidence="1">
    <location>
        <position position="86"/>
    </location>
</feature>
<organism evidence="1">
    <name type="scientific">Hyaloperonospora arabidopsidis (strain Emoy2)</name>
    <name type="common">Downy mildew agent</name>
    <name type="synonym">Peronospora arabidopsidis</name>
    <dbReference type="NCBI Taxonomy" id="559515"/>
    <lineage>
        <taxon>Eukaryota</taxon>
        <taxon>Sar</taxon>
        <taxon>Stramenopiles</taxon>
        <taxon>Oomycota</taxon>
        <taxon>Peronosporomycetes</taxon>
        <taxon>Peronosporales</taxon>
        <taxon>Peronosporaceae</taxon>
        <taxon>Hyaloperonospora</taxon>
    </lineage>
</organism>
<sequence length="86" mass="9905">MPYPHPCPAAVLRLRLLKVVEGLLVEFCYFFIFEYKSSSSVSAGRRHHRMQGQGILKTCVRELRAVAKREYWRADTEVQGAHPIVC</sequence>
<name>A0A090BHE2_HYAAE</name>
<accession>A0A090BHE2</accession>
<proteinExistence type="evidence at transcript level"/>
<protein>
    <submittedName>
        <fullName evidence="1">RxLR effector candidate protein</fullName>
    </submittedName>
</protein>
<dbReference type="AlphaFoldDB" id="A0A090BHE2"/>
<dbReference type="EMBL" id="AB922477">
    <property type="protein sequence ID" value="BAP69053.1"/>
    <property type="molecule type" value="mRNA"/>
</dbReference>
<evidence type="ECO:0000313" key="1">
    <source>
        <dbReference type="EMBL" id="BAP69053.1"/>
    </source>
</evidence>
<reference evidence="1" key="1">
    <citation type="journal article" date="2014" name="PLoS Pathog.">
        <title>Expression profiling during Arabidopsis/downy mildew interaction reveals a highly-expressed effector that attenuates responses to salicylic acid.</title>
        <authorList>
            <person name="Asai S."/>
            <person name="Rallapalli G."/>
            <person name="Piquerez S.J.M."/>
            <person name="Caillaud M.C."/>
            <person name="Furzer O.J."/>
            <person name="Ishaque N."/>
            <person name="Wirthmueller L."/>
            <person name="Fabro G."/>
            <person name="Shirasu K."/>
            <person name="Jones J.D.G."/>
        </authorList>
    </citation>
    <scope>NUCLEOTIDE SEQUENCE</scope>
    <source>
        <strain evidence="1">Emoy2</strain>
    </source>
</reference>
<gene>
    <name evidence="1" type="primary">HaRxLL154</name>
</gene>